<dbReference type="Pfam" id="PF13692">
    <property type="entry name" value="Glyco_trans_1_4"/>
    <property type="match status" value="1"/>
</dbReference>
<dbReference type="STRING" id="1137280.D777_02014"/>
<comment type="caution">
    <text evidence="2">The sequence shown here is derived from an EMBL/GenBank/DDBJ whole genome shotgun (WGS) entry which is preliminary data.</text>
</comment>
<dbReference type="CDD" id="cd03807">
    <property type="entry name" value="GT4_WbnK-like"/>
    <property type="match status" value="1"/>
</dbReference>
<protein>
    <submittedName>
        <fullName evidence="2">Glycosyl transferase group 1</fullName>
    </submittedName>
</protein>
<reference evidence="2 3" key="1">
    <citation type="submission" date="2012-12" db="EMBL/GenBank/DDBJ databases">
        <title>Genome assembly of Marinobacter sp. AK21.</title>
        <authorList>
            <person name="Khatri I."/>
            <person name="Kumar R."/>
            <person name="Vaidya B."/>
            <person name="Subramanian S."/>
            <person name="Pinnaka A."/>
        </authorList>
    </citation>
    <scope>NUCLEOTIDE SEQUENCE [LARGE SCALE GENOMIC DNA]</scope>
    <source>
        <strain evidence="2 3">AK21</strain>
    </source>
</reference>
<name>A0A072NF13_9GAMM</name>
<evidence type="ECO:0000313" key="3">
    <source>
        <dbReference type="Proteomes" id="UP000035057"/>
    </source>
</evidence>
<dbReference type="PATRIC" id="fig|1137280.3.peg.1829"/>
<dbReference type="Proteomes" id="UP000035057">
    <property type="component" value="Unassembled WGS sequence"/>
</dbReference>
<dbReference type="GO" id="GO:0016757">
    <property type="term" value="F:glycosyltransferase activity"/>
    <property type="evidence" value="ECO:0007669"/>
    <property type="project" value="UniProtKB-ARBA"/>
</dbReference>
<keyword evidence="3" id="KW-1185">Reference proteome</keyword>
<gene>
    <name evidence="2" type="ORF">D777_02014</name>
</gene>
<dbReference type="EMBL" id="ANIE01000005">
    <property type="protein sequence ID" value="KEF31665.1"/>
    <property type="molecule type" value="Genomic_DNA"/>
</dbReference>
<sequence length="339" mass="37588">MDDGKYGQILRNQGIRVYTLGMSPDRPNPIKFLRLIRWIRIENPDVVQTWMYHADLMGGLAARIGGCKRVFWGIRHSSLEPGPTKNTTILIARLCAKLSRWLPEKVICCAKKAANVHEGIGYDASKLLVIQNGFDLSRFYPDEAIGKRVRREFGVASDEFLIGMVGRYDPLKNHHGLIDALALLREEGREFQCVLVGRGVSPNNTELARHIDASGLTGQVTLAGSRNDIPAIMNALDLHVLASLGEGFPNVVAEAMACGTPCAVTDVGDARMIVGTDALCCEPGNTRKLAQLISSLIEKKRGDEGAWRELETYSRDQIQRNFTVDQMICRYEACWFGEA</sequence>
<dbReference type="PANTHER" id="PTHR12526">
    <property type="entry name" value="GLYCOSYLTRANSFERASE"/>
    <property type="match status" value="1"/>
</dbReference>
<feature type="domain" description="Glycosyltransferase subfamily 4-like N-terminal" evidence="1">
    <location>
        <begin position="18"/>
        <end position="138"/>
    </location>
</feature>
<dbReference type="InterPro" id="IPR028098">
    <property type="entry name" value="Glyco_trans_4-like_N"/>
</dbReference>
<dbReference type="Pfam" id="PF13439">
    <property type="entry name" value="Glyco_transf_4"/>
    <property type="match status" value="1"/>
</dbReference>
<dbReference type="AlphaFoldDB" id="A0A072NF13"/>
<dbReference type="SUPFAM" id="SSF53756">
    <property type="entry name" value="UDP-Glycosyltransferase/glycogen phosphorylase"/>
    <property type="match status" value="1"/>
</dbReference>
<evidence type="ECO:0000313" key="2">
    <source>
        <dbReference type="EMBL" id="KEF31665.1"/>
    </source>
</evidence>
<proteinExistence type="predicted"/>
<accession>A0A072NF13</accession>
<dbReference type="Gene3D" id="3.40.50.2000">
    <property type="entry name" value="Glycogen Phosphorylase B"/>
    <property type="match status" value="2"/>
</dbReference>
<evidence type="ECO:0000259" key="1">
    <source>
        <dbReference type="Pfam" id="PF13439"/>
    </source>
</evidence>
<organism evidence="2 3">
    <name type="scientific">Marinobacter nitratireducens</name>
    <dbReference type="NCBI Taxonomy" id="1137280"/>
    <lineage>
        <taxon>Bacteria</taxon>
        <taxon>Pseudomonadati</taxon>
        <taxon>Pseudomonadota</taxon>
        <taxon>Gammaproteobacteria</taxon>
        <taxon>Pseudomonadales</taxon>
        <taxon>Marinobacteraceae</taxon>
        <taxon>Marinobacter</taxon>
    </lineage>
</organism>
<keyword evidence="2" id="KW-0808">Transferase</keyword>
<dbReference type="PANTHER" id="PTHR12526:SF630">
    <property type="entry name" value="GLYCOSYLTRANSFERASE"/>
    <property type="match status" value="1"/>
</dbReference>